<dbReference type="AlphaFoldDB" id="A0AAV5RFQ3"/>
<reference evidence="3 4" key="1">
    <citation type="journal article" date="2023" name="Elife">
        <title>Identification of key yeast species and microbe-microbe interactions impacting larval growth of Drosophila in the wild.</title>
        <authorList>
            <person name="Mure A."/>
            <person name="Sugiura Y."/>
            <person name="Maeda R."/>
            <person name="Honda K."/>
            <person name="Sakurai N."/>
            <person name="Takahashi Y."/>
            <person name="Watada M."/>
            <person name="Katoh T."/>
            <person name="Gotoh A."/>
            <person name="Gotoh Y."/>
            <person name="Taniguchi I."/>
            <person name="Nakamura K."/>
            <person name="Hayashi T."/>
            <person name="Katayama T."/>
            <person name="Uemura T."/>
            <person name="Hattori Y."/>
        </authorList>
    </citation>
    <scope>NUCLEOTIDE SEQUENCE [LARGE SCALE GENOMIC DNA]</scope>
    <source>
        <strain evidence="3 4">SB-73</strain>
    </source>
</reference>
<gene>
    <name evidence="3" type="ORF">DASB73_007650</name>
</gene>
<proteinExistence type="predicted"/>
<dbReference type="EMBL" id="BTGC01000003">
    <property type="protein sequence ID" value="GMM49807.1"/>
    <property type="molecule type" value="Genomic_DNA"/>
</dbReference>
<dbReference type="Proteomes" id="UP001362899">
    <property type="component" value="Unassembled WGS sequence"/>
</dbReference>
<accession>A0AAV5RFQ3</accession>
<organism evidence="3 4">
    <name type="scientific">Starmerella bacillaris</name>
    <name type="common">Yeast</name>
    <name type="synonym">Candida zemplinina</name>
    <dbReference type="NCBI Taxonomy" id="1247836"/>
    <lineage>
        <taxon>Eukaryota</taxon>
        <taxon>Fungi</taxon>
        <taxon>Dikarya</taxon>
        <taxon>Ascomycota</taxon>
        <taxon>Saccharomycotina</taxon>
        <taxon>Dipodascomycetes</taxon>
        <taxon>Dipodascales</taxon>
        <taxon>Trichomonascaceae</taxon>
        <taxon>Starmerella</taxon>
    </lineage>
</organism>
<keyword evidence="4" id="KW-1185">Reference proteome</keyword>
<evidence type="ECO:0000313" key="3">
    <source>
        <dbReference type="EMBL" id="GMM49807.1"/>
    </source>
</evidence>
<feature type="region of interest" description="Disordered" evidence="2">
    <location>
        <begin position="1"/>
        <end position="24"/>
    </location>
</feature>
<evidence type="ECO:0000256" key="2">
    <source>
        <dbReference type="SAM" id="MobiDB-lite"/>
    </source>
</evidence>
<feature type="coiled-coil region" evidence="1">
    <location>
        <begin position="197"/>
        <end position="231"/>
    </location>
</feature>
<name>A0AAV5RFQ3_STABA</name>
<keyword evidence="1" id="KW-0175">Coiled coil</keyword>
<evidence type="ECO:0000256" key="1">
    <source>
        <dbReference type="SAM" id="Coils"/>
    </source>
</evidence>
<sequence>MDNTQDLLNPAGPGRQRSVSSNADLEDRGIFKKPKLANEHSDSRPILFPITASSSQIRIDNFFNEVLNICIPSPTLPVDPSNLELKQPKSVYLDDVVDKMLLELKGIQEKASPLVAQLDQLRKQPVAIPTSDSTQEEYIQSMRRDVSAAWERYSKFGYIMNLRQKIQLVRKLAALLHERNFQHIQKMTSIKECNACIEELLTSLRQRQETIQQLEDEISSARRQMHADTTSIDEARNYASDLEDRLLNGSSNDLIQAALNIDVTASNKSNPEDSALAAIASEYDATLTYDHEYGYIVMDFIHITINLKNGRLSLQSTLPDQHFEVMQYLFNYIEMNKSKLRPRRIMAIWTWGMSLNDTIISLTAAGQRKIETSNSSADNGGELIITQKLDKFDSTLIVKLHGTKLSVSGIDPGIGDTQVVKLLNIQSL</sequence>
<protein>
    <submittedName>
        <fullName evidence="3">Uncharacterized protein</fullName>
    </submittedName>
</protein>
<evidence type="ECO:0000313" key="4">
    <source>
        <dbReference type="Proteomes" id="UP001362899"/>
    </source>
</evidence>
<comment type="caution">
    <text evidence="3">The sequence shown here is derived from an EMBL/GenBank/DDBJ whole genome shotgun (WGS) entry which is preliminary data.</text>
</comment>